<proteinExistence type="predicted"/>
<keyword evidence="1" id="KW-0472">Membrane</keyword>
<keyword evidence="1" id="KW-1133">Transmembrane helix</keyword>
<evidence type="ECO:0000313" key="2">
    <source>
        <dbReference type="EMBL" id="ORZ15178.1"/>
    </source>
</evidence>
<dbReference type="AlphaFoldDB" id="A0A1X2IF10"/>
<dbReference type="Proteomes" id="UP000193560">
    <property type="component" value="Unassembled WGS sequence"/>
</dbReference>
<keyword evidence="3" id="KW-1185">Reference proteome</keyword>
<sequence>MMDNSLGSMVLSRKGICKKRWMVHIFVLRTCDYMLLFVFCFFPHLHYHPHTHMYCTHRKQRDTETLYIFRRVFIEINVIHGL</sequence>
<evidence type="ECO:0000313" key="3">
    <source>
        <dbReference type="Proteomes" id="UP000193560"/>
    </source>
</evidence>
<evidence type="ECO:0000256" key="1">
    <source>
        <dbReference type="SAM" id="Phobius"/>
    </source>
</evidence>
<name>A0A1X2IF10_9FUNG</name>
<dbReference type="EMBL" id="MCGE01000013">
    <property type="protein sequence ID" value="ORZ15178.1"/>
    <property type="molecule type" value="Genomic_DNA"/>
</dbReference>
<accession>A0A1X2IF10</accession>
<reference evidence="2 3" key="1">
    <citation type="submission" date="2016-07" db="EMBL/GenBank/DDBJ databases">
        <title>Pervasive Adenine N6-methylation of Active Genes in Fungi.</title>
        <authorList>
            <consortium name="DOE Joint Genome Institute"/>
            <person name="Mondo S.J."/>
            <person name="Dannebaum R.O."/>
            <person name="Kuo R.C."/>
            <person name="Labutti K."/>
            <person name="Haridas S."/>
            <person name="Kuo A."/>
            <person name="Salamov A."/>
            <person name="Ahrendt S.R."/>
            <person name="Lipzen A."/>
            <person name="Sullivan W."/>
            <person name="Andreopoulos W.B."/>
            <person name="Clum A."/>
            <person name="Lindquist E."/>
            <person name="Daum C."/>
            <person name="Ramamoorthy G.K."/>
            <person name="Gryganskyi A."/>
            <person name="Culley D."/>
            <person name="Magnuson J.K."/>
            <person name="James T.Y."/>
            <person name="O'Malley M.A."/>
            <person name="Stajich J.E."/>
            <person name="Spatafora J.W."/>
            <person name="Visel A."/>
            <person name="Grigoriev I.V."/>
        </authorList>
    </citation>
    <scope>NUCLEOTIDE SEQUENCE [LARGE SCALE GENOMIC DNA]</scope>
    <source>
        <strain evidence="2 3">NRRL 1336</strain>
    </source>
</reference>
<keyword evidence="1" id="KW-0812">Transmembrane</keyword>
<feature type="transmembrane region" description="Helical" evidence="1">
    <location>
        <begin position="21"/>
        <end position="44"/>
    </location>
</feature>
<gene>
    <name evidence="2" type="ORF">BCR42DRAFT_416570</name>
</gene>
<organism evidence="2 3">
    <name type="scientific">Absidia repens</name>
    <dbReference type="NCBI Taxonomy" id="90262"/>
    <lineage>
        <taxon>Eukaryota</taxon>
        <taxon>Fungi</taxon>
        <taxon>Fungi incertae sedis</taxon>
        <taxon>Mucoromycota</taxon>
        <taxon>Mucoromycotina</taxon>
        <taxon>Mucoromycetes</taxon>
        <taxon>Mucorales</taxon>
        <taxon>Cunninghamellaceae</taxon>
        <taxon>Absidia</taxon>
    </lineage>
</organism>
<comment type="caution">
    <text evidence="2">The sequence shown here is derived from an EMBL/GenBank/DDBJ whole genome shotgun (WGS) entry which is preliminary data.</text>
</comment>
<protein>
    <submittedName>
        <fullName evidence="2">Uncharacterized protein</fullName>
    </submittedName>
</protein>